<evidence type="ECO:0000256" key="1">
    <source>
        <dbReference type="SAM" id="MobiDB-lite"/>
    </source>
</evidence>
<reference evidence="3" key="1">
    <citation type="journal article" date="2018" name="Nat. Microbiol.">
        <title>Leveraging single-cell genomics to expand the fungal tree of life.</title>
        <authorList>
            <person name="Ahrendt S.R."/>
            <person name="Quandt C.A."/>
            <person name="Ciobanu D."/>
            <person name="Clum A."/>
            <person name="Salamov A."/>
            <person name="Andreopoulos B."/>
            <person name="Cheng J.F."/>
            <person name="Woyke T."/>
            <person name="Pelin A."/>
            <person name="Henrissat B."/>
            <person name="Reynolds N.K."/>
            <person name="Benny G.L."/>
            <person name="Smith M.E."/>
            <person name="James T.Y."/>
            <person name="Grigoriev I.V."/>
        </authorList>
    </citation>
    <scope>NUCLEOTIDE SEQUENCE [LARGE SCALE GENOMIC DNA]</scope>
    <source>
        <strain evidence="3">RSA 468</strain>
    </source>
</reference>
<proteinExistence type="predicted"/>
<feature type="region of interest" description="Disordered" evidence="1">
    <location>
        <begin position="179"/>
        <end position="203"/>
    </location>
</feature>
<keyword evidence="3" id="KW-1185">Reference proteome</keyword>
<sequence>MNYDLNIGKYDDPFEALVDKYSGNSAYGPELRILGLMGMNLVITVMAQRENKNKLADIALEKEKMKREMREEIYRENAALYAANRAKQEPLNDRPVYIPASAPRTQVPIPSQQMKGPSDFDEMQQQLADVNSDCNSSEFPGDQESMMSLRSEHAPKIEIRDTVDEMTLEKTILTIEPKKIKEPKRRGRPPKSVFQNDVKVISV</sequence>
<evidence type="ECO:0000313" key="3">
    <source>
        <dbReference type="Proteomes" id="UP000268162"/>
    </source>
</evidence>
<dbReference type="AlphaFoldDB" id="A0A4P9ZRJ5"/>
<gene>
    <name evidence="2" type="ORF">BJ085DRAFT_28181</name>
</gene>
<name>A0A4P9ZRJ5_9FUNG</name>
<dbReference type="EMBL" id="ML002887">
    <property type="protein sequence ID" value="RKP35371.1"/>
    <property type="molecule type" value="Genomic_DNA"/>
</dbReference>
<accession>A0A4P9ZRJ5</accession>
<evidence type="ECO:0000313" key="2">
    <source>
        <dbReference type="EMBL" id="RKP35371.1"/>
    </source>
</evidence>
<dbReference type="Proteomes" id="UP000268162">
    <property type="component" value="Unassembled WGS sequence"/>
</dbReference>
<dbReference type="InterPro" id="IPR043910">
    <property type="entry name" value="DUF5767"/>
</dbReference>
<organism evidence="2 3">
    <name type="scientific">Dimargaris cristalligena</name>
    <dbReference type="NCBI Taxonomy" id="215637"/>
    <lineage>
        <taxon>Eukaryota</taxon>
        <taxon>Fungi</taxon>
        <taxon>Fungi incertae sedis</taxon>
        <taxon>Zoopagomycota</taxon>
        <taxon>Kickxellomycotina</taxon>
        <taxon>Dimargaritomycetes</taxon>
        <taxon>Dimargaritales</taxon>
        <taxon>Dimargaritaceae</taxon>
        <taxon>Dimargaris</taxon>
    </lineage>
</organism>
<protein>
    <submittedName>
        <fullName evidence="2">Uncharacterized protein</fullName>
    </submittedName>
</protein>
<dbReference type="Pfam" id="PF19071">
    <property type="entry name" value="DUF5767"/>
    <property type="match status" value="1"/>
</dbReference>